<accession>A0A066VS51</accession>
<comment type="caution">
    <text evidence="2">The sequence shown here is derived from an EMBL/GenBank/DDBJ whole genome shotgun (WGS) entry which is preliminary data.</text>
</comment>
<dbReference type="InParanoid" id="A0A066VS51"/>
<dbReference type="HOGENOM" id="CLU_1741840_0_0_1"/>
<dbReference type="GeneID" id="25261505"/>
<dbReference type="RefSeq" id="XP_013242831.1">
    <property type="nucleotide sequence ID" value="XM_013387377.1"/>
</dbReference>
<sequence>MRGSGRSVDRAILEMFKDSCIELRCSMKGFDIFKASKYMPACPGSPRVGSTMIRTFFGRPEDWVFCGQETGIRSARSSSGSSRGRWPLPMTSTKRNDRTTLMVHAIQSGHTGPMAKGRIRRPRISSTIAKLWNQSLNACPSCDVSTGRQH</sequence>
<evidence type="ECO:0000313" key="2">
    <source>
        <dbReference type="EMBL" id="KDN44557.1"/>
    </source>
</evidence>
<protein>
    <submittedName>
        <fullName evidence="2">Uncharacterized protein</fullName>
    </submittedName>
</protein>
<gene>
    <name evidence="2" type="ORF">K437DRAFT_136615</name>
</gene>
<evidence type="ECO:0000256" key="1">
    <source>
        <dbReference type="SAM" id="MobiDB-lite"/>
    </source>
</evidence>
<keyword evidence="3" id="KW-1185">Reference proteome</keyword>
<evidence type="ECO:0000313" key="3">
    <source>
        <dbReference type="Proteomes" id="UP000027361"/>
    </source>
</evidence>
<feature type="compositionally biased region" description="Low complexity" evidence="1">
    <location>
        <begin position="74"/>
        <end position="85"/>
    </location>
</feature>
<dbReference type="EMBL" id="JMSN01000050">
    <property type="protein sequence ID" value="KDN44557.1"/>
    <property type="molecule type" value="Genomic_DNA"/>
</dbReference>
<reference evidence="2 3" key="1">
    <citation type="submission" date="2014-05" db="EMBL/GenBank/DDBJ databases">
        <title>Draft genome sequence of a rare smut relative, Tilletiaria anomala UBC 951.</title>
        <authorList>
            <consortium name="DOE Joint Genome Institute"/>
            <person name="Toome M."/>
            <person name="Kuo A."/>
            <person name="Henrissat B."/>
            <person name="Lipzen A."/>
            <person name="Tritt A."/>
            <person name="Yoshinaga Y."/>
            <person name="Zane M."/>
            <person name="Barry K."/>
            <person name="Grigoriev I.V."/>
            <person name="Spatafora J.W."/>
            <person name="Aimea M.C."/>
        </authorList>
    </citation>
    <scope>NUCLEOTIDE SEQUENCE [LARGE SCALE GENOMIC DNA]</scope>
    <source>
        <strain evidence="2 3">UBC 951</strain>
    </source>
</reference>
<proteinExistence type="predicted"/>
<feature type="region of interest" description="Disordered" evidence="1">
    <location>
        <begin position="74"/>
        <end position="93"/>
    </location>
</feature>
<dbReference type="AlphaFoldDB" id="A0A066VS51"/>
<name>A0A066VS51_TILAU</name>
<dbReference type="Proteomes" id="UP000027361">
    <property type="component" value="Unassembled WGS sequence"/>
</dbReference>
<organism evidence="2 3">
    <name type="scientific">Tilletiaria anomala (strain ATCC 24038 / CBS 436.72 / UBC 951)</name>
    <dbReference type="NCBI Taxonomy" id="1037660"/>
    <lineage>
        <taxon>Eukaryota</taxon>
        <taxon>Fungi</taxon>
        <taxon>Dikarya</taxon>
        <taxon>Basidiomycota</taxon>
        <taxon>Ustilaginomycotina</taxon>
        <taxon>Exobasidiomycetes</taxon>
        <taxon>Georgefischeriales</taxon>
        <taxon>Tilletiariaceae</taxon>
        <taxon>Tilletiaria</taxon>
    </lineage>
</organism>